<evidence type="ECO:0000313" key="4">
    <source>
        <dbReference type="Proteomes" id="UP001055437"/>
    </source>
</evidence>
<organism evidence="1 3">
    <name type="scientific">Clostridium septicum</name>
    <dbReference type="NCBI Taxonomy" id="1504"/>
    <lineage>
        <taxon>Bacteria</taxon>
        <taxon>Bacillati</taxon>
        <taxon>Bacillota</taxon>
        <taxon>Clostridia</taxon>
        <taxon>Eubacteriales</taxon>
        <taxon>Clostridiaceae</taxon>
        <taxon>Clostridium</taxon>
    </lineage>
</organism>
<accession>A0A9N7PK86</accession>
<dbReference type="Proteomes" id="UP000280586">
    <property type="component" value="Chromosome"/>
</dbReference>
<evidence type="ECO:0000313" key="3">
    <source>
        <dbReference type="Proteomes" id="UP000280586"/>
    </source>
</evidence>
<dbReference type="AlphaFoldDB" id="A0A9N7PK86"/>
<dbReference type="RefSeq" id="WP_066675667.1">
    <property type="nucleotide sequence ID" value="NZ_CABMIZ010000010.1"/>
</dbReference>
<proteinExistence type="predicted"/>
<name>A0A9N7PK86_CLOSE</name>
<keyword evidence="4" id="KW-1185">Reference proteome</keyword>
<evidence type="ECO:0000313" key="1">
    <source>
        <dbReference type="EMBL" id="AYE33241.1"/>
    </source>
</evidence>
<gene>
    <name evidence="1" type="ORF">CP523_01570</name>
    <name evidence="2" type="ORF">NH397_09880</name>
</gene>
<dbReference type="Proteomes" id="UP001055437">
    <property type="component" value="Chromosome"/>
</dbReference>
<dbReference type="EMBL" id="CP023671">
    <property type="protein sequence ID" value="AYE33241.1"/>
    <property type="molecule type" value="Genomic_DNA"/>
</dbReference>
<dbReference type="GeneID" id="303559366"/>
<sequence>MSCNKNKYPNNLDESVCEGDFERPTRNEKYEDIKENNCVSEKTVFSSCHMPECPNHSTHENGCDFDSVETISFKCCDIKERKNINVNIACTGRILNLNVFLKDVCVKNTVAVGILVCDKESDKIIGFKVKKVFIKPENNECCRDFFIGKFTFIIPEEDLCDNRLLKVKVLAQYTDIDWCK</sequence>
<evidence type="ECO:0000313" key="2">
    <source>
        <dbReference type="EMBL" id="USR99814.1"/>
    </source>
</evidence>
<reference evidence="2" key="2">
    <citation type="submission" date="2022-06" db="EMBL/GenBank/DDBJ databases">
        <authorList>
            <person name="Holder M.E."/>
            <person name="Ajami N.J."/>
            <person name="Petrosino J.F."/>
        </authorList>
    </citation>
    <scope>NUCLEOTIDE SEQUENCE</scope>
    <source>
        <strain evidence="2">RMA 8861</strain>
    </source>
</reference>
<dbReference type="KEGG" id="csep:CP523_01570"/>
<reference evidence="1 3" key="1">
    <citation type="submission" date="2017-09" db="EMBL/GenBank/DDBJ databases">
        <authorList>
            <person name="Thomas P."/>
            <person name="Seyboldt C."/>
        </authorList>
    </citation>
    <scope>NUCLEOTIDE SEQUENCE [LARGE SCALE GENOMIC DNA]</scope>
    <source>
        <strain evidence="1 3">DSM 7534</strain>
    </source>
</reference>
<protein>
    <submittedName>
        <fullName evidence="1">Uncharacterized protein</fullName>
    </submittedName>
</protein>
<dbReference type="OrthoDB" id="1954331at2"/>
<dbReference type="EMBL" id="CP099799">
    <property type="protein sequence ID" value="USR99814.1"/>
    <property type="molecule type" value="Genomic_DNA"/>
</dbReference>